<accession>A0A940X149</accession>
<dbReference type="InterPro" id="IPR025234">
    <property type="entry name" value="YjzH-like"/>
</dbReference>
<dbReference type="AlphaFoldDB" id="A0A940X149"/>
<gene>
    <name evidence="1" type="ORF">J7W16_21515</name>
</gene>
<dbReference type="Proteomes" id="UP000678228">
    <property type="component" value="Unassembled WGS sequence"/>
</dbReference>
<protein>
    <submittedName>
        <fullName evidence="1">DUF4177 domain-containing protein</fullName>
    </submittedName>
</protein>
<proteinExistence type="predicted"/>
<reference evidence="1" key="1">
    <citation type="submission" date="2021-03" db="EMBL/GenBank/DDBJ databases">
        <title>Bacillus suaedae sp. nov., isolated from Suaeda aralocaspica.</title>
        <authorList>
            <person name="Lei R.F.R."/>
        </authorList>
    </citation>
    <scope>NUCLEOTIDE SEQUENCE</scope>
    <source>
        <strain evidence="1">YZJH907-2</strain>
    </source>
</reference>
<name>A0A940X149_9BACI</name>
<dbReference type="Pfam" id="PF13783">
    <property type="entry name" value="DUF4177"/>
    <property type="match status" value="1"/>
</dbReference>
<keyword evidence="2" id="KW-1185">Reference proteome</keyword>
<dbReference type="EMBL" id="JAGKSQ010000021">
    <property type="protein sequence ID" value="MBP3953646.1"/>
    <property type="molecule type" value="Genomic_DNA"/>
</dbReference>
<dbReference type="RefSeq" id="WP_210599500.1">
    <property type="nucleotide sequence ID" value="NZ_JAGKSQ010000021.1"/>
</dbReference>
<evidence type="ECO:0000313" key="2">
    <source>
        <dbReference type="Proteomes" id="UP000678228"/>
    </source>
</evidence>
<comment type="caution">
    <text evidence="1">The sequence shown here is derived from an EMBL/GenBank/DDBJ whole genome shotgun (WGS) entry which is preliminary data.</text>
</comment>
<organism evidence="1 2">
    <name type="scientific">Halalkalibacter suaedae</name>
    <dbReference type="NCBI Taxonomy" id="2822140"/>
    <lineage>
        <taxon>Bacteria</taxon>
        <taxon>Bacillati</taxon>
        <taxon>Bacillota</taxon>
        <taxon>Bacilli</taxon>
        <taxon>Bacillales</taxon>
        <taxon>Bacillaceae</taxon>
        <taxon>Halalkalibacter</taxon>
    </lineage>
</organism>
<sequence length="62" mass="7300">MYEYKFVKVDLSNWNGKPKEDYQSIIVDHAKDGWRFIQIFAPATKGYGSASYFEIIFERSLT</sequence>
<evidence type="ECO:0000313" key="1">
    <source>
        <dbReference type="EMBL" id="MBP3953646.1"/>
    </source>
</evidence>